<gene>
    <name evidence="1" type="ORF">EHQ17_02240</name>
</gene>
<evidence type="ECO:0000313" key="2">
    <source>
        <dbReference type="Proteomes" id="UP000298277"/>
    </source>
</evidence>
<name>A0A5F1YJC7_9LEPT</name>
<proteinExistence type="predicted"/>
<dbReference type="RefSeq" id="WP_135595063.1">
    <property type="nucleotide sequence ID" value="NZ_RQEZ01000088.1"/>
</dbReference>
<dbReference type="EMBL" id="RQFA01000010">
    <property type="protein sequence ID" value="TGK38476.1"/>
    <property type="molecule type" value="Genomic_DNA"/>
</dbReference>
<protein>
    <submittedName>
        <fullName evidence="1">Uncharacterized protein</fullName>
    </submittedName>
</protein>
<dbReference type="Proteomes" id="UP000298277">
    <property type="component" value="Unassembled WGS sequence"/>
</dbReference>
<dbReference type="OrthoDB" id="9964058at2"/>
<dbReference type="AlphaFoldDB" id="A0A5F1YJC7"/>
<comment type="caution">
    <text evidence="1">The sequence shown here is derived from an EMBL/GenBank/DDBJ whole genome shotgun (WGS) entry which is preliminary data.</text>
</comment>
<sequence length="136" mass="15631">MKFQIAKMNIETTSPNIFLEDEKVVIEHLESEKVDFEVIDEGLAFGGEDNFVLITSLIILIKDSVYSGIIYDLIKYKVVELYGMVSSKNKKNTFIDVEFYENGVVKRIQLANAIEGVIKIRNHRGKWVTLKNKNDE</sequence>
<organism evidence="1 2">
    <name type="scientific">Leptospira gomenensis</name>
    <dbReference type="NCBI Taxonomy" id="2484974"/>
    <lineage>
        <taxon>Bacteria</taxon>
        <taxon>Pseudomonadati</taxon>
        <taxon>Spirochaetota</taxon>
        <taxon>Spirochaetia</taxon>
        <taxon>Leptospirales</taxon>
        <taxon>Leptospiraceae</taxon>
        <taxon>Leptospira</taxon>
    </lineage>
</organism>
<reference evidence="1" key="1">
    <citation type="journal article" date="2019" name="PLoS Negl. Trop. Dis.">
        <title>Revisiting the worldwide diversity of Leptospira species in the environment.</title>
        <authorList>
            <person name="Vincent A.T."/>
            <person name="Schiettekatte O."/>
            <person name="Bourhy P."/>
            <person name="Veyrier F.J."/>
            <person name="Picardeau M."/>
        </authorList>
    </citation>
    <scope>NUCLEOTIDE SEQUENCE [LARGE SCALE GENOMIC DNA]</scope>
    <source>
        <strain evidence="1">201800299</strain>
    </source>
</reference>
<keyword evidence="2" id="KW-1185">Reference proteome</keyword>
<accession>A0A5F1YJC7</accession>
<evidence type="ECO:0000313" key="1">
    <source>
        <dbReference type="EMBL" id="TGK38476.1"/>
    </source>
</evidence>